<keyword evidence="9 15" id="KW-0418">Kinase</keyword>
<dbReference type="PANTHER" id="PTHR22749:SF6">
    <property type="entry name" value="RIBOFLAVIN KINASE"/>
    <property type="match status" value="1"/>
</dbReference>
<keyword evidence="12" id="KW-0511">Multifunctional enzyme</keyword>
<evidence type="ECO:0000256" key="12">
    <source>
        <dbReference type="ARBA" id="ARBA00023268"/>
    </source>
</evidence>
<accession>A0AAW9HTH6</accession>
<evidence type="ECO:0000313" key="17">
    <source>
        <dbReference type="EMBL" id="MDY5154978.1"/>
    </source>
</evidence>
<evidence type="ECO:0000256" key="13">
    <source>
        <dbReference type="ARBA" id="ARBA00047880"/>
    </source>
</evidence>
<comment type="similarity">
    <text evidence="15">Belongs to the ribF family.</text>
</comment>
<evidence type="ECO:0000256" key="6">
    <source>
        <dbReference type="ARBA" id="ARBA00022679"/>
    </source>
</evidence>
<evidence type="ECO:0000256" key="14">
    <source>
        <dbReference type="ARBA" id="ARBA00049494"/>
    </source>
</evidence>
<dbReference type="AlphaFoldDB" id="A0AAW9HTH6"/>
<evidence type="ECO:0000256" key="9">
    <source>
        <dbReference type="ARBA" id="ARBA00022777"/>
    </source>
</evidence>
<dbReference type="PIRSF" id="PIRSF004491">
    <property type="entry name" value="FAD_Synth"/>
    <property type="match status" value="1"/>
</dbReference>
<dbReference type="GO" id="GO:0009231">
    <property type="term" value="P:riboflavin biosynthetic process"/>
    <property type="evidence" value="ECO:0007669"/>
    <property type="project" value="InterPro"/>
</dbReference>
<keyword evidence="7 15" id="KW-0548">Nucleotidyltransferase</keyword>
<dbReference type="EC" id="2.7.1.26" evidence="15"/>
<dbReference type="GO" id="GO:0006747">
    <property type="term" value="P:FAD biosynthetic process"/>
    <property type="evidence" value="ECO:0007669"/>
    <property type="project" value="UniProtKB-UniRule"/>
</dbReference>
<keyword evidence="10 15" id="KW-0274">FAD</keyword>
<protein>
    <recommendedName>
        <fullName evidence="15">Riboflavin biosynthesis protein</fullName>
    </recommendedName>
    <domain>
        <recommendedName>
            <fullName evidence="15">Riboflavin kinase</fullName>
            <ecNumber evidence="15">2.7.1.26</ecNumber>
        </recommendedName>
        <alternativeName>
            <fullName evidence="15">Flavokinase</fullName>
        </alternativeName>
    </domain>
    <domain>
        <recommendedName>
            <fullName evidence="15">FMN adenylyltransferase</fullName>
            <ecNumber evidence="15">2.7.7.2</ecNumber>
        </recommendedName>
        <alternativeName>
            <fullName evidence="15">FAD pyrophosphorylase</fullName>
        </alternativeName>
        <alternativeName>
            <fullName evidence="15">FAD synthase</fullName>
        </alternativeName>
    </domain>
</protein>
<proteinExistence type="inferred from homology"/>
<keyword evidence="4 15" id="KW-0285">Flavoprotein</keyword>
<keyword evidence="8 15" id="KW-0547">Nucleotide-binding</keyword>
<comment type="catalytic activity">
    <reaction evidence="14 15">
        <text>FMN + ATP + H(+) = FAD + diphosphate</text>
        <dbReference type="Rhea" id="RHEA:17237"/>
        <dbReference type="ChEBI" id="CHEBI:15378"/>
        <dbReference type="ChEBI" id="CHEBI:30616"/>
        <dbReference type="ChEBI" id="CHEBI:33019"/>
        <dbReference type="ChEBI" id="CHEBI:57692"/>
        <dbReference type="ChEBI" id="CHEBI:58210"/>
        <dbReference type="EC" id="2.7.7.2"/>
    </reaction>
</comment>
<evidence type="ECO:0000259" key="16">
    <source>
        <dbReference type="SMART" id="SM00904"/>
    </source>
</evidence>
<dbReference type="Gene3D" id="2.40.30.30">
    <property type="entry name" value="Riboflavin kinase-like"/>
    <property type="match status" value="1"/>
</dbReference>
<evidence type="ECO:0000256" key="2">
    <source>
        <dbReference type="ARBA" id="ARBA00004726"/>
    </source>
</evidence>
<dbReference type="InterPro" id="IPR023465">
    <property type="entry name" value="Riboflavin_kinase_dom_sf"/>
</dbReference>
<comment type="catalytic activity">
    <reaction evidence="13 15">
        <text>riboflavin + ATP = FMN + ADP + H(+)</text>
        <dbReference type="Rhea" id="RHEA:14357"/>
        <dbReference type="ChEBI" id="CHEBI:15378"/>
        <dbReference type="ChEBI" id="CHEBI:30616"/>
        <dbReference type="ChEBI" id="CHEBI:57986"/>
        <dbReference type="ChEBI" id="CHEBI:58210"/>
        <dbReference type="ChEBI" id="CHEBI:456216"/>
        <dbReference type="EC" id="2.7.1.26"/>
    </reaction>
</comment>
<dbReference type="PANTHER" id="PTHR22749">
    <property type="entry name" value="RIBOFLAVIN KINASE/FMN ADENYLYLTRANSFERASE"/>
    <property type="match status" value="1"/>
</dbReference>
<keyword evidence="11 15" id="KW-0067">ATP-binding</keyword>
<dbReference type="InterPro" id="IPR023468">
    <property type="entry name" value="Riboflavin_kinase"/>
</dbReference>
<dbReference type="InterPro" id="IPR002606">
    <property type="entry name" value="Riboflavin_kinase_bac"/>
</dbReference>
<gene>
    <name evidence="17" type="ORF">R6G80_04470</name>
</gene>
<dbReference type="EMBL" id="JAWNGC010000004">
    <property type="protein sequence ID" value="MDY5154978.1"/>
    <property type="molecule type" value="Genomic_DNA"/>
</dbReference>
<dbReference type="SUPFAM" id="SSF52374">
    <property type="entry name" value="Nucleotidylyl transferase"/>
    <property type="match status" value="1"/>
</dbReference>
<dbReference type="SMART" id="SM00904">
    <property type="entry name" value="Flavokinase"/>
    <property type="match status" value="1"/>
</dbReference>
<dbReference type="GO" id="GO:0005524">
    <property type="term" value="F:ATP binding"/>
    <property type="evidence" value="ECO:0007669"/>
    <property type="project" value="UniProtKB-UniRule"/>
</dbReference>
<dbReference type="EC" id="2.7.7.2" evidence="15"/>
<comment type="pathway">
    <text evidence="2 15">Cofactor biosynthesis; FAD biosynthesis; FAD from FMN: step 1/1.</text>
</comment>
<evidence type="ECO:0000256" key="1">
    <source>
        <dbReference type="ARBA" id="ARBA00002121"/>
    </source>
</evidence>
<feature type="domain" description="Riboflavin kinase" evidence="16">
    <location>
        <begin position="184"/>
        <end position="315"/>
    </location>
</feature>
<dbReference type="Pfam" id="PF06574">
    <property type="entry name" value="FAD_syn"/>
    <property type="match status" value="1"/>
</dbReference>
<dbReference type="Gene3D" id="3.40.50.620">
    <property type="entry name" value="HUPs"/>
    <property type="match status" value="1"/>
</dbReference>
<dbReference type="FunFam" id="2.40.30.30:FF:000003">
    <property type="entry name" value="Riboflavin biosynthesis protein"/>
    <property type="match status" value="1"/>
</dbReference>
<evidence type="ECO:0000256" key="3">
    <source>
        <dbReference type="ARBA" id="ARBA00005201"/>
    </source>
</evidence>
<dbReference type="RefSeq" id="WP_320756491.1">
    <property type="nucleotide sequence ID" value="NZ_JAWNGC010000004.1"/>
</dbReference>
<dbReference type="Pfam" id="PF01687">
    <property type="entry name" value="Flavokinase"/>
    <property type="match status" value="1"/>
</dbReference>
<reference evidence="17" key="1">
    <citation type="submission" date="2023-10" db="EMBL/GenBank/DDBJ databases">
        <title>Whole Genome based description of the genera Actinobaculum and Actinotignum reveals a complex phylogenetic relationship within the species included in the genus Actinotignum.</title>
        <authorList>
            <person name="Jensen C.S."/>
            <person name="Dargis R."/>
            <person name="Kemp M."/>
            <person name="Christensen J.J."/>
        </authorList>
    </citation>
    <scope>NUCLEOTIDE SEQUENCE</scope>
    <source>
        <strain evidence="17">SLA_B511</strain>
    </source>
</reference>
<evidence type="ECO:0000256" key="7">
    <source>
        <dbReference type="ARBA" id="ARBA00022695"/>
    </source>
</evidence>
<dbReference type="CDD" id="cd02064">
    <property type="entry name" value="FAD_synthetase_N"/>
    <property type="match status" value="1"/>
</dbReference>
<evidence type="ECO:0000256" key="15">
    <source>
        <dbReference type="PIRNR" id="PIRNR004491"/>
    </source>
</evidence>
<dbReference type="FunFam" id="3.40.50.620:FF:000021">
    <property type="entry name" value="Riboflavin biosynthesis protein"/>
    <property type="match status" value="1"/>
</dbReference>
<dbReference type="Proteomes" id="UP001281731">
    <property type="component" value="Unassembled WGS sequence"/>
</dbReference>
<comment type="pathway">
    <text evidence="3 15">Cofactor biosynthesis; FMN biosynthesis; FMN from riboflavin (ATP route): step 1/1.</text>
</comment>
<dbReference type="SUPFAM" id="SSF82114">
    <property type="entry name" value="Riboflavin kinase-like"/>
    <property type="match status" value="1"/>
</dbReference>
<dbReference type="GO" id="GO:0009398">
    <property type="term" value="P:FMN biosynthetic process"/>
    <property type="evidence" value="ECO:0007669"/>
    <property type="project" value="UniProtKB-UniRule"/>
</dbReference>
<organism evidence="17 18">
    <name type="scientific">Actinotignum urinale</name>
    <dbReference type="NCBI Taxonomy" id="190146"/>
    <lineage>
        <taxon>Bacteria</taxon>
        <taxon>Bacillati</taxon>
        <taxon>Actinomycetota</taxon>
        <taxon>Actinomycetes</taxon>
        <taxon>Actinomycetales</taxon>
        <taxon>Actinomycetaceae</taxon>
        <taxon>Actinotignum</taxon>
    </lineage>
</organism>
<evidence type="ECO:0000256" key="8">
    <source>
        <dbReference type="ARBA" id="ARBA00022741"/>
    </source>
</evidence>
<evidence type="ECO:0000256" key="10">
    <source>
        <dbReference type="ARBA" id="ARBA00022827"/>
    </source>
</evidence>
<keyword evidence="6 15" id="KW-0808">Transferase</keyword>
<evidence type="ECO:0000256" key="5">
    <source>
        <dbReference type="ARBA" id="ARBA00022643"/>
    </source>
</evidence>
<evidence type="ECO:0000313" key="18">
    <source>
        <dbReference type="Proteomes" id="UP001281731"/>
    </source>
</evidence>
<comment type="function">
    <text evidence="1">Catalyzes the phosphorylation of riboflavin to FMN followed by the adenylation of FMN to FAD.</text>
</comment>
<comment type="caution">
    <text evidence="17">The sequence shown here is derived from an EMBL/GenBank/DDBJ whole genome shotgun (WGS) entry which is preliminary data.</text>
</comment>
<dbReference type="GO" id="GO:0008531">
    <property type="term" value="F:riboflavin kinase activity"/>
    <property type="evidence" value="ECO:0007669"/>
    <property type="project" value="UniProtKB-UniRule"/>
</dbReference>
<evidence type="ECO:0000256" key="4">
    <source>
        <dbReference type="ARBA" id="ARBA00022630"/>
    </source>
</evidence>
<dbReference type="InterPro" id="IPR015864">
    <property type="entry name" value="FAD_synthase"/>
</dbReference>
<dbReference type="InterPro" id="IPR014729">
    <property type="entry name" value="Rossmann-like_a/b/a_fold"/>
</dbReference>
<keyword evidence="5 15" id="KW-0288">FMN</keyword>
<dbReference type="NCBIfam" id="NF004160">
    <property type="entry name" value="PRK05627.1-3"/>
    <property type="match status" value="1"/>
</dbReference>
<dbReference type="NCBIfam" id="TIGR00083">
    <property type="entry name" value="ribF"/>
    <property type="match status" value="1"/>
</dbReference>
<name>A0AAW9HTH6_9ACTO</name>
<dbReference type="InterPro" id="IPR015865">
    <property type="entry name" value="Riboflavin_kinase_bac/euk"/>
</dbReference>
<dbReference type="GO" id="GO:0003919">
    <property type="term" value="F:FMN adenylyltransferase activity"/>
    <property type="evidence" value="ECO:0007669"/>
    <property type="project" value="UniProtKB-UniRule"/>
</dbReference>
<evidence type="ECO:0000256" key="11">
    <source>
        <dbReference type="ARBA" id="ARBA00022840"/>
    </source>
</evidence>
<sequence>MKIWNSPQDIPAGFGGAVVTIGIYDGVHRGHREVLVHLVREAEKRGLPALVLTFDPHPLTVHRPEADIYLVSTLEDRLNRLQAQGVDIVYVQPYSLEYSQLQASDFITEQLVGLLGARCVVVGEDARFGNGNIGDVQLLREAGQRLGFDVCIVRDKTDDDGERLSSTRIRQALAEGDVEEAARILGRPHRIGGVVCQGEQRGRDLGFPTANLTGDNLGEVPAHGVYSGWLVRDVPGTRATEYMPAAISIGTNPQFNATQRTVEVHVLGRSDLNLYGEYIQVDFVSRIRPMMKFSSVDELLARMDKDLLATADRLGVPPAGRVPQGAVTAQPQEQ</sequence>